<name>A0A6A4WD00_AMPAM</name>
<reference evidence="1 2" key="1">
    <citation type="submission" date="2019-07" db="EMBL/GenBank/DDBJ databases">
        <title>Draft genome assembly of a fouling barnacle, Amphibalanus amphitrite (Darwin, 1854): The first reference genome for Thecostraca.</title>
        <authorList>
            <person name="Kim W."/>
        </authorList>
    </citation>
    <scope>NUCLEOTIDE SEQUENCE [LARGE SCALE GENOMIC DNA]</scope>
    <source>
        <strain evidence="1">SNU_AA5</strain>
        <tissue evidence="1">Soma without cirri and trophi</tissue>
    </source>
</reference>
<dbReference type="EMBL" id="VIIS01001237">
    <property type="protein sequence ID" value="KAF0300742.1"/>
    <property type="molecule type" value="Genomic_DNA"/>
</dbReference>
<dbReference type="AlphaFoldDB" id="A0A6A4WD00"/>
<sequence length="373" mass="39820">MDSWTPCWRSCETPTRARTPWAQRLCRWCVPAALEGSPVWRRLKDALSGDELERGGAAADVCGALDALADRVPTERDVSVSVVWLCGARLPAPERSGLLSALLRWRLWLGALSGAPSTVINLQASCDTAAWEQLTAAAAAMHDGQSAALALLDGAEVVAEIGADSVPAAALTDCRLRLQRLGAAAAQQERCGWGDGRTALLVRLLAAPVGDGDRRRDAEDWRRMAVDGRPPDRRAPPPAARPLHFVITAGADGDGLMTLLAAAEVAALPHQPPELSLSELRALAAGIGWAAATELTEFRQRLAKAIQGALGEHGVGARDTMYRSCARKLATIVRAYLQDVKGAGETSARQMLQLARVHVKHVIQVQRELQGTS</sequence>
<keyword evidence="2" id="KW-1185">Reference proteome</keyword>
<gene>
    <name evidence="1" type="ORF">FJT64_003255</name>
</gene>
<evidence type="ECO:0000313" key="1">
    <source>
        <dbReference type="EMBL" id="KAF0300742.1"/>
    </source>
</evidence>
<dbReference type="Proteomes" id="UP000440578">
    <property type="component" value="Unassembled WGS sequence"/>
</dbReference>
<organism evidence="1 2">
    <name type="scientific">Amphibalanus amphitrite</name>
    <name type="common">Striped barnacle</name>
    <name type="synonym">Balanus amphitrite</name>
    <dbReference type="NCBI Taxonomy" id="1232801"/>
    <lineage>
        <taxon>Eukaryota</taxon>
        <taxon>Metazoa</taxon>
        <taxon>Ecdysozoa</taxon>
        <taxon>Arthropoda</taxon>
        <taxon>Crustacea</taxon>
        <taxon>Multicrustacea</taxon>
        <taxon>Cirripedia</taxon>
        <taxon>Thoracica</taxon>
        <taxon>Thoracicalcarea</taxon>
        <taxon>Balanomorpha</taxon>
        <taxon>Balanoidea</taxon>
        <taxon>Balanidae</taxon>
        <taxon>Amphibalaninae</taxon>
        <taxon>Amphibalanus</taxon>
    </lineage>
</organism>
<proteinExistence type="predicted"/>
<comment type="caution">
    <text evidence="1">The sequence shown here is derived from an EMBL/GenBank/DDBJ whole genome shotgun (WGS) entry which is preliminary data.</text>
</comment>
<accession>A0A6A4WD00</accession>
<evidence type="ECO:0000313" key="2">
    <source>
        <dbReference type="Proteomes" id="UP000440578"/>
    </source>
</evidence>
<protein>
    <submittedName>
        <fullName evidence="1">Uncharacterized protein</fullName>
    </submittedName>
</protein>